<sequence length="44" mass="4710">MGAAHQGALPTLQSDMARAVGHCDHISCGPLSNYGLFKRHSFRA</sequence>
<reference evidence="1" key="2">
    <citation type="journal article" date="2015" name="Fish Shellfish Immunol.">
        <title>Early steps in the European eel (Anguilla anguilla)-Vibrio vulnificus interaction in the gills: Role of the RtxA13 toxin.</title>
        <authorList>
            <person name="Callol A."/>
            <person name="Pajuelo D."/>
            <person name="Ebbesson L."/>
            <person name="Teles M."/>
            <person name="MacKenzie S."/>
            <person name="Amaro C."/>
        </authorList>
    </citation>
    <scope>NUCLEOTIDE SEQUENCE</scope>
</reference>
<protein>
    <submittedName>
        <fullName evidence="1">Uncharacterized protein</fullName>
    </submittedName>
</protein>
<dbReference type="EMBL" id="GBXM01106183">
    <property type="protein sequence ID" value="JAH02394.1"/>
    <property type="molecule type" value="Transcribed_RNA"/>
</dbReference>
<accession>A0A0E9PD08</accession>
<reference evidence="1" key="1">
    <citation type="submission" date="2014-11" db="EMBL/GenBank/DDBJ databases">
        <authorList>
            <person name="Amaro Gonzalez C."/>
        </authorList>
    </citation>
    <scope>NUCLEOTIDE SEQUENCE</scope>
</reference>
<dbReference type="AlphaFoldDB" id="A0A0E9PD08"/>
<evidence type="ECO:0000313" key="1">
    <source>
        <dbReference type="EMBL" id="JAH02394.1"/>
    </source>
</evidence>
<name>A0A0E9PD08_ANGAN</name>
<proteinExistence type="predicted"/>
<organism evidence="1">
    <name type="scientific">Anguilla anguilla</name>
    <name type="common">European freshwater eel</name>
    <name type="synonym">Muraena anguilla</name>
    <dbReference type="NCBI Taxonomy" id="7936"/>
    <lineage>
        <taxon>Eukaryota</taxon>
        <taxon>Metazoa</taxon>
        <taxon>Chordata</taxon>
        <taxon>Craniata</taxon>
        <taxon>Vertebrata</taxon>
        <taxon>Euteleostomi</taxon>
        <taxon>Actinopterygii</taxon>
        <taxon>Neopterygii</taxon>
        <taxon>Teleostei</taxon>
        <taxon>Anguilliformes</taxon>
        <taxon>Anguillidae</taxon>
        <taxon>Anguilla</taxon>
    </lineage>
</organism>